<keyword evidence="1" id="KW-0732">Signal</keyword>
<dbReference type="EMBL" id="OZ034819">
    <property type="protein sequence ID" value="CAL1395481.1"/>
    <property type="molecule type" value="Genomic_DNA"/>
</dbReference>
<name>A0AAV2FB13_9ROSI</name>
<evidence type="ECO:0000256" key="1">
    <source>
        <dbReference type="SAM" id="SignalP"/>
    </source>
</evidence>
<protein>
    <submittedName>
        <fullName evidence="2">Uncharacterized protein</fullName>
    </submittedName>
</protein>
<dbReference type="Proteomes" id="UP001497516">
    <property type="component" value="Chromosome 6"/>
</dbReference>
<proteinExistence type="predicted"/>
<evidence type="ECO:0000313" key="2">
    <source>
        <dbReference type="EMBL" id="CAL1395481.1"/>
    </source>
</evidence>
<evidence type="ECO:0000313" key="3">
    <source>
        <dbReference type="Proteomes" id="UP001497516"/>
    </source>
</evidence>
<dbReference type="AlphaFoldDB" id="A0AAV2FB13"/>
<feature type="chain" id="PRO_5043472155" evidence="1">
    <location>
        <begin position="28"/>
        <end position="122"/>
    </location>
</feature>
<gene>
    <name evidence="2" type="ORF">LTRI10_LOCUS35912</name>
</gene>
<sequence>MKTEVNHVHALLLLLTSAILISLHVHGLQEQHHLQLQEEKNPGANFVLQRIWSSSSTIKLTVKLLDYFVARSLQFKYLPPLYPPQPSPSTSPSILFWLGFFPAMVGTGNARMQPAAGSNCAA</sequence>
<feature type="signal peptide" evidence="1">
    <location>
        <begin position="1"/>
        <end position="27"/>
    </location>
</feature>
<accession>A0AAV2FB13</accession>
<keyword evidence="3" id="KW-1185">Reference proteome</keyword>
<organism evidence="2 3">
    <name type="scientific">Linum trigynum</name>
    <dbReference type="NCBI Taxonomy" id="586398"/>
    <lineage>
        <taxon>Eukaryota</taxon>
        <taxon>Viridiplantae</taxon>
        <taxon>Streptophyta</taxon>
        <taxon>Embryophyta</taxon>
        <taxon>Tracheophyta</taxon>
        <taxon>Spermatophyta</taxon>
        <taxon>Magnoliopsida</taxon>
        <taxon>eudicotyledons</taxon>
        <taxon>Gunneridae</taxon>
        <taxon>Pentapetalae</taxon>
        <taxon>rosids</taxon>
        <taxon>fabids</taxon>
        <taxon>Malpighiales</taxon>
        <taxon>Linaceae</taxon>
        <taxon>Linum</taxon>
    </lineage>
</organism>
<reference evidence="2 3" key="1">
    <citation type="submission" date="2024-04" db="EMBL/GenBank/DDBJ databases">
        <authorList>
            <person name="Fracassetti M."/>
        </authorList>
    </citation>
    <scope>NUCLEOTIDE SEQUENCE [LARGE SCALE GENOMIC DNA]</scope>
</reference>